<dbReference type="Pfam" id="PF01411">
    <property type="entry name" value="tRNA-synt_2c"/>
    <property type="match status" value="1"/>
</dbReference>
<evidence type="ECO:0000313" key="16">
    <source>
        <dbReference type="EMBL" id="QPT44065.1"/>
    </source>
</evidence>
<dbReference type="PRINTS" id="PR00980">
    <property type="entry name" value="TRNASYNTHALA"/>
</dbReference>
<dbReference type="NCBIfam" id="TIGR00344">
    <property type="entry name" value="alaS"/>
    <property type="match status" value="1"/>
</dbReference>
<dbReference type="FunFam" id="3.10.310.40:FF:000001">
    <property type="entry name" value="Alanine--tRNA ligase"/>
    <property type="match status" value="1"/>
</dbReference>
<dbReference type="EMBL" id="LXTW01000032">
    <property type="protein sequence ID" value="OBX83534.1"/>
    <property type="molecule type" value="Genomic_DNA"/>
</dbReference>
<dbReference type="InterPro" id="IPR003156">
    <property type="entry name" value="DHHA1_dom"/>
</dbReference>
<dbReference type="GO" id="GO:0002161">
    <property type="term" value="F:aminoacyl-tRNA deacylase activity"/>
    <property type="evidence" value="ECO:0007669"/>
    <property type="project" value="TreeGrafter"/>
</dbReference>
<dbReference type="InterPro" id="IPR012947">
    <property type="entry name" value="tRNA_SAD"/>
</dbReference>
<keyword evidence="7 12" id="KW-0862">Zinc</keyword>
<evidence type="ECO:0000256" key="8">
    <source>
        <dbReference type="ARBA" id="ARBA00022840"/>
    </source>
</evidence>
<organism evidence="15">
    <name type="scientific">Moraxella nonliquefaciens</name>
    <dbReference type="NCBI Taxonomy" id="478"/>
    <lineage>
        <taxon>Bacteria</taxon>
        <taxon>Pseudomonadati</taxon>
        <taxon>Pseudomonadota</taxon>
        <taxon>Gammaproteobacteria</taxon>
        <taxon>Moraxellales</taxon>
        <taxon>Moraxellaceae</taxon>
        <taxon>Moraxella</taxon>
    </lineage>
</organism>
<evidence type="ECO:0000256" key="5">
    <source>
        <dbReference type="ARBA" id="ARBA00022723"/>
    </source>
</evidence>
<dbReference type="InterPro" id="IPR002318">
    <property type="entry name" value="Ala-tRNA-lgiase_IIc"/>
</dbReference>
<dbReference type="SUPFAM" id="SSF55681">
    <property type="entry name" value="Class II aaRS and biotin synthetases"/>
    <property type="match status" value="1"/>
</dbReference>
<keyword evidence="8 12" id="KW-0067">ATP-binding</keyword>
<feature type="binding site" evidence="12">
    <location>
        <position position="694"/>
    </location>
    <ligand>
        <name>Zn(2+)</name>
        <dbReference type="ChEBI" id="CHEBI:29105"/>
    </ligand>
</feature>
<dbReference type="STRING" id="478.A7456_05880"/>
<dbReference type="Proteomes" id="UP000092575">
    <property type="component" value="Unassembled WGS sequence"/>
</dbReference>
<gene>
    <name evidence="12 16" type="primary">alaS</name>
    <name evidence="15" type="ORF">A7456_05880</name>
    <name evidence="16" type="ORF">I6G26_08305</name>
</gene>
<protein>
    <recommendedName>
        <fullName evidence="12">Alanine--tRNA ligase</fullName>
        <ecNumber evidence="12">6.1.1.7</ecNumber>
    </recommendedName>
    <alternativeName>
        <fullName evidence="12">Alanyl-tRNA synthetase</fullName>
        <shortName evidence="12">AlaRS</shortName>
    </alternativeName>
</protein>
<evidence type="ECO:0000313" key="17">
    <source>
        <dbReference type="Proteomes" id="UP000594834"/>
    </source>
</evidence>
<keyword evidence="4 12" id="KW-0436">Ligase</keyword>
<name>A0A1B8QJD2_MORNO</name>
<dbReference type="InterPro" id="IPR018165">
    <property type="entry name" value="Ala-tRNA-synth_IIc_core"/>
</dbReference>
<dbReference type="Gene3D" id="3.30.930.10">
    <property type="entry name" value="Bira Bifunctional Protein, Domain 2"/>
    <property type="match status" value="1"/>
</dbReference>
<comment type="domain">
    <text evidence="12">Consists of three domains; the N-terminal catalytic domain, the editing domain and the C-terminal C-Ala domain. The editing domain removes incorrectly charged amino acids, while the C-Ala domain, along with tRNA(Ala), serves as a bridge to cooperatively bring together the editing and aminoacylation centers thus stimulating deacylation of misacylated tRNAs.</text>
</comment>
<dbReference type="HAMAP" id="MF_00036_B">
    <property type="entry name" value="Ala_tRNA_synth_B"/>
    <property type="match status" value="1"/>
</dbReference>
<dbReference type="InterPro" id="IPR018163">
    <property type="entry name" value="Thr/Ala-tRNA-synth_IIc_edit"/>
</dbReference>
<dbReference type="InterPro" id="IPR050058">
    <property type="entry name" value="Ala-tRNA_ligase"/>
</dbReference>
<dbReference type="EMBL" id="CP065728">
    <property type="protein sequence ID" value="QPT44065.1"/>
    <property type="molecule type" value="Genomic_DNA"/>
</dbReference>
<keyword evidence="12" id="KW-0963">Cytoplasm</keyword>
<reference evidence="15" key="1">
    <citation type="submission" date="2016-05" db="EMBL/GenBank/DDBJ databases">
        <title>Draft genome sequence of Moraxella nonliquefaciens CCUG 348T.</title>
        <authorList>
            <person name="Salva-Serra F."/>
            <person name="Engstrom-Jakobsson H."/>
            <person name="Thorell K."/>
            <person name="Gonzales-Siles L."/>
            <person name="Karlsson R."/>
            <person name="Boulund F."/>
            <person name="Engstrand L."/>
            <person name="Kristiansson E."/>
            <person name="Moore E."/>
        </authorList>
    </citation>
    <scope>NUCLEOTIDE SEQUENCE [LARGE SCALE GENOMIC DNA]</scope>
    <source>
        <strain evidence="15">CCUG 348</strain>
    </source>
</reference>
<keyword evidence="5 12" id="KW-0479">Metal-binding</keyword>
<dbReference type="Gene3D" id="6.10.250.550">
    <property type="match status" value="1"/>
</dbReference>
<dbReference type="FunFam" id="3.30.54.20:FF:000001">
    <property type="entry name" value="Alanine--tRNA ligase"/>
    <property type="match status" value="1"/>
</dbReference>
<sequence length="904" mass="99748">MTTTHSSKTIQAKTMQSNEVRQAFIDFFVSKQHAHVPSSSLIPHNDPTLLFTNAGMNQFKDTFLGLEKRDYVRAVSSQKCVRAGGKHNDLDNVGYTARHHTFFEMLGNFSFGDYFKKDAIAFAWEFLTDDKWLALPKDRLYVTVYHTDDEAFDIWHKDIGLPQERIIAIGDNKGGAYQSDNFWMMGDTGPCGPCTEIFYDHGEHIWGGLPGTPDEDGDRYIEIWNCVFMQFNRQKDGTMQPLPKPSVDTGMGLERISAIMQGVHGNYETDIFTKLMTQAINIIGLPTDTDIQNEPSLKVLADHIRSVAFLIADGVIPSNEGRGYVLRRIIRRAVRHGNKLGATDAFFYQLVHPLADIMGNAYPQLRHEQHKIEQAILKEEEQFAKTLSQGLKLLSQELDSLQQGDVLAGETVFKLYDTYGFPADLTADIVREKGITIDEAGFEMSMAEQRTRAREAGKFAMDYHALIQVDSATEFLGYERLDNDSTVIHLYQDGKATDTLAEGDEGVLILDKTPFYAESGGQVGELGEISTESGVFDVLDTQKSGQAIIHHGVVKMGHINRNQSATAQVASQVRASSAKNHSATHLLHAALRTILGDGVSQKGSMVSSDLLRFDFSYDKPLTEQNISQIETMVNQQILANTPAHVEILDIDSAKNKGAMMLFGEKYGDTVRVLSMGTTDKDGKPFSIELCGGLHVTRTGDIGLFKIVSEQGISAGVRRIEAVTGMGAVHYVQQGDKQLNQLANQFKAKRHEIAQRVAQLSDKNRHLEKQIERLNQKIASLHANSLTDNLKDIHGQKVLIATVNGMDNKTLRTLSDDMKSKLADGIVILASVYTADGEDKIAMTASVGKHLTGKIKAGDIIKHLSENLGGKGGGKPDFAQGGATDVANLPKLMTDLTDWIGEKLG</sequence>
<dbReference type="InterPro" id="IPR045864">
    <property type="entry name" value="aa-tRNA-synth_II/BPL/LPL"/>
</dbReference>
<dbReference type="PROSITE" id="PS50860">
    <property type="entry name" value="AA_TRNA_LIGASE_II_ALA"/>
    <property type="match status" value="1"/>
</dbReference>
<feature type="binding site" evidence="12">
    <location>
        <position position="581"/>
    </location>
    <ligand>
        <name>Zn(2+)</name>
        <dbReference type="ChEBI" id="CHEBI:29105"/>
    </ligand>
</feature>
<dbReference type="CDD" id="cd00673">
    <property type="entry name" value="AlaRS_core"/>
    <property type="match status" value="1"/>
</dbReference>
<feature type="coiled-coil region" evidence="13">
    <location>
        <begin position="749"/>
        <end position="783"/>
    </location>
</feature>
<dbReference type="FunFam" id="3.30.980.10:FF:000004">
    <property type="entry name" value="Alanine--tRNA ligase, cytoplasmic"/>
    <property type="match status" value="1"/>
</dbReference>
<comment type="cofactor">
    <cofactor evidence="12">
        <name>Zn(2+)</name>
        <dbReference type="ChEBI" id="CHEBI:29105"/>
    </cofactor>
    <text evidence="12">Binds 1 zinc ion per subunit.</text>
</comment>
<dbReference type="RefSeq" id="WP_067009847.1">
    <property type="nucleotide sequence ID" value="NZ_CP065728.1"/>
</dbReference>
<keyword evidence="9 12" id="KW-0694">RNA-binding</keyword>
<dbReference type="Gene3D" id="3.30.54.20">
    <property type="match status" value="1"/>
</dbReference>
<evidence type="ECO:0000256" key="10">
    <source>
        <dbReference type="ARBA" id="ARBA00022917"/>
    </source>
</evidence>
<comment type="similarity">
    <text evidence="2 12">Belongs to the class-II aminoacyl-tRNA synthetase family.</text>
</comment>
<comment type="function">
    <text evidence="12">Catalyzes the attachment of alanine to tRNA(Ala) in a two-step reaction: alanine is first activated by ATP to form Ala-AMP and then transferred to the acceptor end of tRNA(Ala). Also edits incorrectly charged Ser-tRNA(Ala) and Gly-tRNA(Ala) via its editing domain.</text>
</comment>
<evidence type="ECO:0000256" key="2">
    <source>
        <dbReference type="ARBA" id="ARBA00008226"/>
    </source>
</evidence>
<dbReference type="GO" id="GO:0005829">
    <property type="term" value="C:cytosol"/>
    <property type="evidence" value="ECO:0007669"/>
    <property type="project" value="TreeGrafter"/>
</dbReference>
<evidence type="ECO:0000256" key="11">
    <source>
        <dbReference type="ARBA" id="ARBA00023146"/>
    </source>
</evidence>
<evidence type="ECO:0000259" key="14">
    <source>
        <dbReference type="PROSITE" id="PS50860"/>
    </source>
</evidence>
<dbReference type="Gene3D" id="3.30.980.10">
    <property type="entry name" value="Threonyl-trna Synthetase, Chain A, domain 2"/>
    <property type="match status" value="1"/>
</dbReference>
<proteinExistence type="inferred from homology"/>
<evidence type="ECO:0000313" key="15">
    <source>
        <dbReference type="EMBL" id="OBX83534.1"/>
    </source>
</evidence>
<dbReference type="GO" id="GO:0045892">
    <property type="term" value="P:negative regulation of DNA-templated transcription"/>
    <property type="evidence" value="ECO:0007669"/>
    <property type="project" value="TreeGrafter"/>
</dbReference>
<dbReference type="GO" id="GO:0008270">
    <property type="term" value="F:zinc ion binding"/>
    <property type="evidence" value="ECO:0007669"/>
    <property type="project" value="UniProtKB-UniRule"/>
</dbReference>
<dbReference type="Gene3D" id="3.10.310.40">
    <property type="match status" value="1"/>
</dbReference>
<dbReference type="PANTHER" id="PTHR11777:SF9">
    <property type="entry name" value="ALANINE--TRNA LIGASE, CYTOPLASMIC"/>
    <property type="match status" value="1"/>
</dbReference>
<keyword evidence="11 12" id="KW-0030">Aminoacyl-tRNA synthetase</keyword>
<dbReference type="Pfam" id="PF02272">
    <property type="entry name" value="DHHA1"/>
    <property type="match status" value="1"/>
</dbReference>
<keyword evidence="6 12" id="KW-0547">Nucleotide-binding</keyword>
<dbReference type="AlphaFoldDB" id="A0A1B8QJD2"/>
<evidence type="ECO:0000256" key="6">
    <source>
        <dbReference type="ARBA" id="ARBA00022741"/>
    </source>
</evidence>
<dbReference type="InterPro" id="IPR018162">
    <property type="entry name" value="Ala-tRNA-ligase_IIc_anticod-bd"/>
</dbReference>
<feature type="domain" description="Alanyl-transfer RNA synthetases family profile" evidence="14">
    <location>
        <begin position="15"/>
        <end position="733"/>
    </location>
</feature>
<evidence type="ECO:0000256" key="1">
    <source>
        <dbReference type="ARBA" id="ARBA00004496"/>
    </source>
</evidence>
<comment type="subcellular location">
    <subcellularLocation>
        <location evidence="1 12">Cytoplasm</location>
    </subcellularLocation>
</comment>
<dbReference type="InterPro" id="IPR018164">
    <property type="entry name" value="Ala-tRNA-synth_IIc_N"/>
</dbReference>
<evidence type="ECO:0000256" key="9">
    <source>
        <dbReference type="ARBA" id="ARBA00022884"/>
    </source>
</evidence>
<keyword evidence="3 12" id="KW-0820">tRNA-binding</keyword>
<dbReference type="GO" id="GO:0006419">
    <property type="term" value="P:alanyl-tRNA aminoacylation"/>
    <property type="evidence" value="ECO:0007669"/>
    <property type="project" value="UniProtKB-UniRule"/>
</dbReference>
<evidence type="ECO:0000256" key="12">
    <source>
        <dbReference type="HAMAP-Rule" id="MF_00036"/>
    </source>
</evidence>
<dbReference type="Gene3D" id="2.40.30.130">
    <property type="match status" value="1"/>
</dbReference>
<dbReference type="FunFam" id="3.30.930.10:FF:000004">
    <property type="entry name" value="Alanine--tRNA ligase"/>
    <property type="match status" value="1"/>
</dbReference>
<dbReference type="Pfam" id="PF07973">
    <property type="entry name" value="tRNA_SAD"/>
    <property type="match status" value="1"/>
</dbReference>
<dbReference type="GO" id="GO:0004813">
    <property type="term" value="F:alanine-tRNA ligase activity"/>
    <property type="evidence" value="ECO:0007669"/>
    <property type="project" value="UniProtKB-UniRule"/>
</dbReference>
<dbReference type="SUPFAM" id="SSF50447">
    <property type="entry name" value="Translation proteins"/>
    <property type="match status" value="1"/>
</dbReference>
<dbReference type="Proteomes" id="UP000594834">
    <property type="component" value="Chromosome"/>
</dbReference>
<evidence type="ECO:0000256" key="13">
    <source>
        <dbReference type="SAM" id="Coils"/>
    </source>
</evidence>
<dbReference type="PANTHER" id="PTHR11777">
    <property type="entry name" value="ALANYL-TRNA SYNTHETASE"/>
    <property type="match status" value="1"/>
</dbReference>
<evidence type="ECO:0000256" key="7">
    <source>
        <dbReference type="ARBA" id="ARBA00022833"/>
    </source>
</evidence>
<keyword evidence="10 12" id="KW-0648">Protein biosynthesis</keyword>
<feature type="binding site" evidence="12">
    <location>
        <position position="585"/>
    </location>
    <ligand>
        <name>Zn(2+)</name>
        <dbReference type="ChEBI" id="CHEBI:29105"/>
    </ligand>
</feature>
<reference evidence="16 17" key="2">
    <citation type="submission" date="2020-12" db="EMBL/GenBank/DDBJ databases">
        <title>FDA dAtabase for Regulatory Grade micrObial Sequences (FDA-ARGOS): Supporting development and validation of Infectious Disease Dx tests.</title>
        <authorList>
            <person name="Sproer C."/>
            <person name="Gronow S."/>
            <person name="Severitt S."/>
            <person name="Schroder I."/>
            <person name="Tallon L."/>
            <person name="Sadzewicz L."/>
            <person name="Zhao X."/>
            <person name="Boylan J."/>
            <person name="Ott S."/>
            <person name="Bowen H."/>
            <person name="Vavikolanu K."/>
            <person name="Mehta A."/>
            <person name="Aluvathingal J."/>
            <person name="Nadendla S."/>
            <person name="Lowell S."/>
            <person name="Myers T."/>
            <person name="Yan Y."/>
            <person name="Sichtig H."/>
        </authorList>
    </citation>
    <scope>NUCLEOTIDE SEQUENCE [LARGE SCALE GENOMIC DNA]</scope>
    <source>
        <strain evidence="16 17">FDAARGOS_869</strain>
    </source>
</reference>
<dbReference type="GO" id="GO:0000049">
    <property type="term" value="F:tRNA binding"/>
    <property type="evidence" value="ECO:0007669"/>
    <property type="project" value="UniProtKB-KW"/>
</dbReference>
<feature type="binding site" evidence="12">
    <location>
        <position position="690"/>
    </location>
    <ligand>
        <name>Zn(2+)</name>
        <dbReference type="ChEBI" id="CHEBI:29105"/>
    </ligand>
</feature>
<dbReference type="SUPFAM" id="SSF55186">
    <property type="entry name" value="ThrRS/AlaRS common domain"/>
    <property type="match status" value="1"/>
</dbReference>
<accession>A0A1B8QJD2</accession>
<dbReference type="InterPro" id="IPR009000">
    <property type="entry name" value="Transl_B-barrel_sf"/>
</dbReference>
<dbReference type="SUPFAM" id="SSF101353">
    <property type="entry name" value="Putative anticodon-binding domain of alanyl-tRNA synthetase (AlaRS)"/>
    <property type="match status" value="1"/>
</dbReference>
<dbReference type="GO" id="GO:0005524">
    <property type="term" value="F:ATP binding"/>
    <property type="evidence" value="ECO:0007669"/>
    <property type="project" value="UniProtKB-UniRule"/>
</dbReference>
<dbReference type="EC" id="6.1.1.7" evidence="12"/>
<evidence type="ECO:0000256" key="3">
    <source>
        <dbReference type="ARBA" id="ARBA00022555"/>
    </source>
</evidence>
<dbReference type="SMART" id="SM00863">
    <property type="entry name" value="tRNA_SAD"/>
    <property type="match status" value="1"/>
</dbReference>
<dbReference type="FunFam" id="2.40.30.130:FF:000001">
    <property type="entry name" value="Alanine--tRNA ligase"/>
    <property type="match status" value="1"/>
</dbReference>
<dbReference type="InterPro" id="IPR023033">
    <property type="entry name" value="Ala_tRNA_ligase_euk/bac"/>
</dbReference>
<evidence type="ECO:0000256" key="4">
    <source>
        <dbReference type="ARBA" id="ARBA00022598"/>
    </source>
</evidence>
<keyword evidence="13" id="KW-0175">Coiled coil</keyword>
<keyword evidence="17" id="KW-1185">Reference proteome</keyword>
<comment type="catalytic activity">
    <reaction evidence="12">
        <text>tRNA(Ala) + L-alanine + ATP = L-alanyl-tRNA(Ala) + AMP + diphosphate</text>
        <dbReference type="Rhea" id="RHEA:12540"/>
        <dbReference type="Rhea" id="RHEA-COMP:9657"/>
        <dbReference type="Rhea" id="RHEA-COMP:9923"/>
        <dbReference type="ChEBI" id="CHEBI:30616"/>
        <dbReference type="ChEBI" id="CHEBI:33019"/>
        <dbReference type="ChEBI" id="CHEBI:57972"/>
        <dbReference type="ChEBI" id="CHEBI:78442"/>
        <dbReference type="ChEBI" id="CHEBI:78497"/>
        <dbReference type="ChEBI" id="CHEBI:456215"/>
        <dbReference type="EC" id="6.1.1.7"/>
    </reaction>
</comment>